<evidence type="ECO:0000256" key="2">
    <source>
        <dbReference type="SAM" id="SignalP"/>
    </source>
</evidence>
<name>A0A5J5GH71_9BACL</name>
<dbReference type="EMBL" id="VYKK01000004">
    <property type="protein sequence ID" value="KAA9007566.1"/>
    <property type="molecule type" value="Genomic_DNA"/>
</dbReference>
<evidence type="ECO:0000313" key="3">
    <source>
        <dbReference type="EMBL" id="KAA9007566.1"/>
    </source>
</evidence>
<dbReference type="Proteomes" id="UP000367750">
    <property type="component" value="Unassembled WGS sequence"/>
</dbReference>
<gene>
    <name evidence="3" type="ORF">F4V43_03500</name>
</gene>
<sequence>MRRAIRRMLLLLLAASCLLLTACHVISDQRITRSGSFPGMGGGMRGETPQREWPRPDGGGRTDQNQAPDGGGGQARREAPGGSTGQNP</sequence>
<proteinExistence type="predicted"/>
<reference evidence="3 4" key="1">
    <citation type="submission" date="2019-09" db="EMBL/GenBank/DDBJ databases">
        <title>Bacillus ochoae sp. nov., Paenibacillus whitsoniae sp. nov., Paenibacillus spiritus sp. nov. Isolated from the Mars Exploration Rover during spacecraft assembly.</title>
        <authorList>
            <person name="Seuylemezian A."/>
            <person name="Vaishampayan P."/>
        </authorList>
    </citation>
    <scope>NUCLEOTIDE SEQUENCE [LARGE SCALE GENOMIC DNA]</scope>
    <source>
        <strain evidence="3 4">MER_111</strain>
    </source>
</reference>
<feature type="chain" id="PRO_5023832688" evidence="2">
    <location>
        <begin position="28"/>
        <end position="88"/>
    </location>
</feature>
<feature type="region of interest" description="Disordered" evidence="1">
    <location>
        <begin position="30"/>
        <end position="88"/>
    </location>
</feature>
<protein>
    <submittedName>
        <fullName evidence="3">Uncharacterized protein</fullName>
    </submittedName>
</protein>
<evidence type="ECO:0000313" key="4">
    <source>
        <dbReference type="Proteomes" id="UP000367750"/>
    </source>
</evidence>
<comment type="caution">
    <text evidence="3">The sequence shown here is derived from an EMBL/GenBank/DDBJ whole genome shotgun (WGS) entry which is preliminary data.</text>
</comment>
<evidence type="ECO:0000256" key="1">
    <source>
        <dbReference type="SAM" id="MobiDB-lite"/>
    </source>
</evidence>
<accession>A0A5J5GH71</accession>
<feature type="signal peptide" evidence="2">
    <location>
        <begin position="1"/>
        <end position="27"/>
    </location>
</feature>
<dbReference type="PROSITE" id="PS51257">
    <property type="entry name" value="PROKAR_LIPOPROTEIN"/>
    <property type="match status" value="1"/>
</dbReference>
<keyword evidence="2" id="KW-0732">Signal</keyword>
<keyword evidence="4" id="KW-1185">Reference proteome</keyword>
<feature type="compositionally biased region" description="Basic and acidic residues" evidence="1">
    <location>
        <begin position="48"/>
        <end position="60"/>
    </location>
</feature>
<dbReference type="RefSeq" id="WP_150456856.1">
    <property type="nucleotide sequence ID" value="NZ_VYKK01000004.1"/>
</dbReference>
<dbReference type="AlphaFoldDB" id="A0A5J5GH71"/>
<organism evidence="3 4">
    <name type="scientific">Paenibacillus spiritus</name>
    <dbReference type="NCBI Taxonomy" id="2496557"/>
    <lineage>
        <taxon>Bacteria</taxon>
        <taxon>Bacillati</taxon>
        <taxon>Bacillota</taxon>
        <taxon>Bacilli</taxon>
        <taxon>Bacillales</taxon>
        <taxon>Paenibacillaceae</taxon>
        <taxon>Paenibacillus</taxon>
    </lineage>
</organism>